<sequence>MEFLEQTKEQILPHYVIIAIDASTKPETNLESSREAPGITETISAMTDIQLHRFNATTHGLIEKWQEDYTAMTAKMMGVEVQTYLINISLSDLAVDDETRHRFLNDIPTSFTLDEAQVDALIEEGEANC</sequence>
<accession>A0ABT4YV55</accession>
<name>A0ABT4YV55_9VIBR</name>
<organism evidence="1 2">
    <name type="scientific">Vibrio algarum</name>
    <dbReference type="NCBI Taxonomy" id="3020714"/>
    <lineage>
        <taxon>Bacteria</taxon>
        <taxon>Pseudomonadati</taxon>
        <taxon>Pseudomonadota</taxon>
        <taxon>Gammaproteobacteria</taxon>
        <taxon>Vibrionales</taxon>
        <taxon>Vibrionaceae</taxon>
        <taxon>Vibrio</taxon>
    </lineage>
</organism>
<dbReference type="Proteomes" id="UP001210678">
    <property type="component" value="Unassembled WGS sequence"/>
</dbReference>
<keyword evidence="2" id="KW-1185">Reference proteome</keyword>
<evidence type="ECO:0000313" key="1">
    <source>
        <dbReference type="EMBL" id="MDB1125464.1"/>
    </source>
</evidence>
<evidence type="ECO:0000313" key="2">
    <source>
        <dbReference type="Proteomes" id="UP001210678"/>
    </source>
</evidence>
<comment type="caution">
    <text evidence="1">The sequence shown here is derived from an EMBL/GenBank/DDBJ whole genome shotgun (WGS) entry which is preliminary data.</text>
</comment>
<dbReference type="RefSeq" id="WP_272139202.1">
    <property type="nucleotide sequence ID" value="NZ_JAQLOI010000003.1"/>
</dbReference>
<dbReference type="EMBL" id="JAQLOI010000003">
    <property type="protein sequence ID" value="MDB1125464.1"/>
    <property type="molecule type" value="Genomic_DNA"/>
</dbReference>
<protein>
    <submittedName>
        <fullName evidence="1">Uncharacterized protein</fullName>
    </submittedName>
</protein>
<gene>
    <name evidence="1" type="ORF">PGX00_18110</name>
</gene>
<reference evidence="1 2" key="1">
    <citation type="submission" date="2023-01" db="EMBL/GenBank/DDBJ databases">
        <title>Vibrio sp. KJ40-1 sp.nov, isolated from marine algae.</title>
        <authorList>
            <person name="Butt M."/>
            <person name="Kim J.M.J."/>
            <person name="Jeon C.O.C."/>
        </authorList>
    </citation>
    <scope>NUCLEOTIDE SEQUENCE [LARGE SCALE GENOMIC DNA]</scope>
    <source>
        <strain evidence="1 2">KJ40-1</strain>
    </source>
</reference>
<proteinExistence type="predicted"/>